<dbReference type="AlphaFoldDB" id="A0A2T0ZXY3"/>
<comment type="caution">
    <text evidence="3">The sequence shown here is derived from an EMBL/GenBank/DDBJ whole genome shotgun (WGS) entry which is preliminary data.</text>
</comment>
<dbReference type="Gene3D" id="3.90.1210.10">
    <property type="entry name" value="Antifreeze-like/N-acetylneuraminic acid synthase C-terminal domain"/>
    <property type="match status" value="1"/>
</dbReference>
<evidence type="ECO:0000313" key="4">
    <source>
        <dbReference type="Proteomes" id="UP000237752"/>
    </source>
</evidence>
<protein>
    <submittedName>
        <fullName evidence="3">SAF domain-containing protein</fullName>
    </submittedName>
</protein>
<evidence type="ECO:0000313" key="3">
    <source>
        <dbReference type="EMBL" id="PRZ41219.1"/>
    </source>
</evidence>
<organism evidence="3 4">
    <name type="scientific">Antricoccus suffuscus</name>
    <dbReference type="NCBI Taxonomy" id="1629062"/>
    <lineage>
        <taxon>Bacteria</taxon>
        <taxon>Bacillati</taxon>
        <taxon>Actinomycetota</taxon>
        <taxon>Actinomycetes</taxon>
        <taxon>Geodermatophilales</taxon>
        <taxon>Antricoccaceae</taxon>
        <taxon>Antricoccus</taxon>
    </lineage>
</organism>
<dbReference type="Proteomes" id="UP000237752">
    <property type="component" value="Unassembled WGS sequence"/>
</dbReference>
<feature type="domain" description="SAF" evidence="2">
    <location>
        <begin position="78"/>
        <end position="140"/>
    </location>
</feature>
<evidence type="ECO:0000259" key="2">
    <source>
        <dbReference type="SMART" id="SM00858"/>
    </source>
</evidence>
<name>A0A2T0ZXY3_9ACTN</name>
<dbReference type="InterPro" id="IPR013974">
    <property type="entry name" value="SAF"/>
</dbReference>
<evidence type="ECO:0000256" key="1">
    <source>
        <dbReference type="SAM" id="MobiDB-lite"/>
    </source>
</evidence>
<proteinExistence type="predicted"/>
<accession>A0A2T0ZXY3</accession>
<dbReference type="CDD" id="cd11614">
    <property type="entry name" value="SAF_CpaB_FlgA_like"/>
    <property type="match status" value="1"/>
</dbReference>
<keyword evidence="4" id="KW-1185">Reference proteome</keyword>
<feature type="region of interest" description="Disordered" evidence="1">
    <location>
        <begin position="1"/>
        <end position="35"/>
    </location>
</feature>
<reference evidence="3 4" key="1">
    <citation type="submission" date="2018-03" db="EMBL/GenBank/DDBJ databases">
        <title>Genomic Encyclopedia of Archaeal and Bacterial Type Strains, Phase II (KMG-II): from individual species to whole genera.</title>
        <authorList>
            <person name="Goeker M."/>
        </authorList>
    </citation>
    <scope>NUCLEOTIDE SEQUENCE [LARGE SCALE GENOMIC DNA]</scope>
    <source>
        <strain evidence="3 4">DSM 100065</strain>
    </source>
</reference>
<dbReference type="EMBL" id="PVUE01000011">
    <property type="protein sequence ID" value="PRZ41219.1"/>
    <property type="molecule type" value="Genomic_DNA"/>
</dbReference>
<dbReference type="Pfam" id="PF08666">
    <property type="entry name" value="SAF"/>
    <property type="match status" value="1"/>
</dbReference>
<sequence length="260" mass="26573">MSQPHASGRSRRPVMGFARMSRSGRRRSRHIRGRRPRGTAPALLLRRFAAVALLITATLLFIRPATARDAAGAATTEVAVVVAARDLEAGASIEPDMLTQKKMPAALAPTGADVSAGDLIGAHTLGAVRSGEVITDARIAELALSGGPAHGLPLGLVPVVVHITDPNVISTMTIGMCLDLYAGEPGAPLDLVASGLYLAAILDDPSASNTTTATGGSGNSASQNMRYVVLGVPSGSTNNVASSTSLSLMFATVCADVVNQ</sequence>
<feature type="compositionally biased region" description="Basic residues" evidence="1">
    <location>
        <begin position="22"/>
        <end position="35"/>
    </location>
</feature>
<dbReference type="SMART" id="SM00858">
    <property type="entry name" value="SAF"/>
    <property type="match status" value="1"/>
</dbReference>
<gene>
    <name evidence="3" type="ORF">CLV47_11196</name>
</gene>